<feature type="transmembrane region" description="Helical" evidence="13">
    <location>
        <begin position="6"/>
        <end position="32"/>
    </location>
</feature>
<gene>
    <name evidence="14" type="ORF">GDO86_020496</name>
</gene>
<reference evidence="14" key="1">
    <citation type="thesis" date="2020" institute="ProQuest LLC" country="789 East Eisenhower Parkway, Ann Arbor, MI, USA">
        <title>Comparative Genomics and Chromosome Evolution.</title>
        <authorList>
            <person name="Mudd A.B."/>
        </authorList>
    </citation>
    <scope>NUCLEOTIDE SEQUENCE</scope>
    <source>
        <strain evidence="14">Female2</strain>
        <tissue evidence="14">Blood</tissue>
    </source>
</reference>
<sequence>MFPGLNIIQGIITAVTWICGTILNLSVVAVFLRDWKNKINLAVGDQIILTIGWTNLLSQSSCALDLICVLHGFYILLPKEFSIGVCVVIMFLNCLLFWLTASLSICYCLKLVNFSHEIWSDMKRRILNAIPLLLLGSGIISFAISLPFVWKIEIKADKNTTAHLNDYLFIFNIPFSCVNIAFGCGLPSVITSCCIGLSMTSLLRHIWRMKKNISQFWSPQTKSLLTACRTMFLLLVINLVFFFVYTLSILLFSSSPDPIVGTVLWSLILLNPSVQAIVLIFGNSKLANMWSNVWLTLLD</sequence>
<evidence type="ECO:0000313" key="14">
    <source>
        <dbReference type="EMBL" id="KAG8430493.1"/>
    </source>
</evidence>
<evidence type="ECO:0000256" key="3">
    <source>
        <dbReference type="ARBA" id="ARBA00022480"/>
    </source>
</evidence>
<feature type="transmembrane region" description="Helical" evidence="13">
    <location>
        <begin position="259"/>
        <end position="281"/>
    </location>
</feature>
<evidence type="ECO:0000256" key="12">
    <source>
        <dbReference type="RuleBase" id="RU004424"/>
    </source>
</evidence>
<feature type="transmembrane region" description="Helical" evidence="13">
    <location>
        <begin position="170"/>
        <end position="203"/>
    </location>
</feature>
<keyword evidence="6 13" id="KW-1133">Transmembrane helix</keyword>
<keyword evidence="15" id="KW-1185">Reference proteome</keyword>
<dbReference type="OrthoDB" id="8876749at2759"/>
<keyword evidence="8 12" id="KW-0472">Membrane</keyword>
<evidence type="ECO:0000256" key="8">
    <source>
        <dbReference type="ARBA" id="ARBA00023136"/>
    </source>
</evidence>
<keyword evidence="10 12" id="KW-0807">Transducer</keyword>
<keyword evidence="3 12" id="KW-0919">Taste</keyword>
<evidence type="ECO:0000256" key="1">
    <source>
        <dbReference type="ARBA" id="ARBA00004141"/>
    </source>
</evidence>
<evidence type="ECO:0000256" key="2">
    <source>
        <dbReference type="ARBA" id="ARBA00007376"/>
    </source>
</evidence>
<evidence type="ECO:0000256" key="4">
    <source>
        <dbReference type="ARBA" id="ARBA00022606"/>
    </source>
</evidence>
<dbReference type="PANTHER" id="PTHR11394">
    <property type="entry name" value="TASTE RECEPTOR TYPE 2"/>
    <property type="match status" value="1"/>
</dbReference>
<dbReference type="PANTHER" id="PTHR11394:SF47">
    <property type="entry name" value="TASTE RECEPTOR TYPE 2 MEMBER 40"/>
    <property type="match status" value="1"/>
</dbReference>
<evidence type="ECO:0000256" key="9">
    <source>
        <dbReference type="ARBA" id="ARBA00023170"/>
    </source>
</evidence>
<evidence type="ECO:0000256" key="11">
    <source>
        <dbReference type="RuleBase" id="RU004423"/>
    </source>
</evidence>
<keyword evidence="7 12" id="KW-0297">G-protein coupled receptor</keyword>
<feature type="transmembrane region" description="Helical" evidence="13">
    <location>
        <begin position="232"/>
        <end position="253"/>
    </location>
</feature>
<keyword evidence="9 12" id="KW-0675">Receptor</keyword>
<comment type="subcellular location">
    <subcellularLocation>
        <location evidence="1 12">Membrane</location>
        <topology evidence="1 12">Multi-pass membrane protein</topology>
    </subcellularLocation>
</comment>
<feature type="transmembrane region" description="Helical" evidence="13">
    <location>
        <begin position="81"/>
        <end position="109"/>
    </location>
</feature>
<protein>
    <recommendedName>
        <fullName evidence="12">Taste receptor type 2</fullName>
    </recommendedName>
</protein>
<evidence type="ECO:0000256" key="13">
    <source>
        <dbReference type="SAM" id="Phobius"/>
    </source>
</evidence>
<feature type="transmembrane region" description="Helical" evidence="13">
    <location>
        <begin position="53"/>
        <end position="75"/>
    </location>
</feature>
<evidence type="ECO:0000256" key="6">
    <source>
        <dbReference type="ARBA" id="ARBA00022989"/>
    </source>
</evidence>
<dbReference type="EMBL" id="JAACNH010000905">
    <property type="protein sequence ID" value="KAG8430493.1"/>
    <property type="molecule type" value="Genomic_DNA"/>
</dbReference>
<evidence type="ECO:0000256" key="10">
    <source>
        <dbReference type="ARBA" id="ARBA00023224"/>
    </source>
</evidence>
<dbReference type="SUPFAM" id="SSF81321">
    <property type="entry name" value="Family A G protein-coupled receptor-like"/>
    <property type="match status" value="1"/>
</dbReference>
<dbReference type="GO" id="GO:0004930">
    <property type="term" value="F:G protein-coupled receptor activity"/>
    <property type="evidence" value="ECO:0007669"/>
    <property type="project" value="UniProtKB-KW"/>
</dbReference>
<dbReference type="AlphaFoldDB" id="A0A8T2IF61"/>
<dbReference type="GO" id="GO:0016020">
    <property type="term" value="C:membrane"/>
    <property type="evidence" value="ECO:0007669"/>
    <property type="project" value="UniProtKB-SubCell"/>
</dbReference>
<dbReference type="FunFam" id="1.20.1070.10:FF:000055">
    <property type="entry name" value="Taste receptor type 2"/>
    <property type="match status" value="1"/>
</dbReference>
<dbReference type="InterPro" id="IPR007960">
    <property type="entry name" value="TAS2R"/>
</dbReference>
<dbReference type="Proteomes" id="UP000812440">
    <property type="component" value="Unassembled WGS sequence"/>
</dbReference>
<dbReference type="GO" id="GO:0033038">
    <property type="term" value="F:bitter taste receptor activity"/>
    <property type="evidence" value="ECO:0007669"/>
    <property type="project" value="InterPro"/>
</dbReference>
<dbReference type="Gene3D" id="1.20.1070.10">
    <property type="entry name" value="Rhodopsin 7-helix transmembrane proteins"/>
    <property type="match status" value="1"/>
</dbReference>
<name>A0A8T2IF61_9PIPI</name>
<keyword evidence="5 12" id="KW-0812">Transmembrane</keyword>
<evidence type="ECO:0000313" key="15">
    <source>
        <dbReference type="Proteomes" id="UP000812440"/>
    </source>
</evidence>
<dbReference type="Pfam" id="PF05296">
    <property type="entry name" value="TAS2R"/>
    <property type="match status" value="1"/>
</dbReference>
<comment type="similarity">
    <text evidence="2 11">Belongs to the G-protein coupled receptor T2R family.</text>
</comment>
<proteinExistence type="inferred from homology"/>
<keyword evidence="4 12" id="KW-0716">Sensory transduction</keyword>
<accession>A0A8T2IF61</accession>
<evidence type="ECO:0000256" key="5">
    <source>
        <dbReference type="ARBA" id="ARBA00022692"/>
    </source>
</evidence>
<feature type="transmembrane region" description="Helical" evidence="13">
    <location>
        <begin position="130"/>
        <end position="150"/>
    </location>
</feature>
<comment type="caution">
    <text evidence="14">The sequence shown here is derived from an EMBL/GenBank/DDBJ whole genome shotgun (WGS) entry which is preliminary data.</text>
</comment>
<evidence type="ECO:0000256" key="7">
    <source>
        <dbReference type="ARBA" id="ARBA00023040"/>
    </source>
</evidence>
<organism evidence="14 15">
    <name type="scientific">Hymenochirus boettgeri</name>
    <name type="common">Congo dwarf clawed frog</name>
    <dbReference type="NCBI Taxonomy" id="247094"/>
    <lineage>
        <taxon>Eukaryota</taxon>
        <taxon>Metazoa</taxon>
        <taxon>Chordata</taxon>
        <taxon>Craniata</taxon>
        <taxon>Vertebrata</taxon>
        <taxon>Euteleostomi</taxon>
        <taxon>Amphibia</taxon>
        <taxon>Batrachia</taxon>
        <taxon>Anura</taxon>
        <taxon>Pipoidea</taxon>
        <taxon>Pipidae</taxon>
        <taxon>Pipinae</taxon>
        <taxon>Hymenochirus</taxon>
    </lineage>
</organism>